<dbReference type="SUPFAM" id="SSF53335">
    <property type="entry name" value="S-adenosyl-L-methionine-dependent methyltransferases"/>
    <property type="match status" value="1"/>
</dbReference>
<protein>
    <recommendedName>
        <fullName evidence="1">Methyltransferase type 11 domain-containing protein</fullName>
    </recommendedName>
</protein>
<dbReference type="Proteomes" id="UP000179270">
    <property type="component" value="Unassembled WGS sequence"/>
</dbReference>
<evidence type="ECO:0000259" key="1">
    <source>
        <dbReference type="Pfam" id="PF08241"/>
    </source>
</evidence>
<evidence type="ECO:0000313" key="2">
    <source>
        <dbReference type="EMBL" id="OGK40403.1"/>
    </source>
</evidence>
<dbReference type="GO" id="GO:0008757">
    <property type="term" value="F:S-adenosylmethionine-dependent methyltransferase activity"/>
    <property type="evidence" value="ECO:0007669"/>
    <property type="project" value="InterPro"/>
</dbReference>
<dbReference type="Gene3D" id="3.40.50.150">
    <property type="entry name" value="Vaccinia Virus protein VP39"/>
    <property type="match status" value="1"/>
</dbReference>
<sequence length="241" mass="27156">MEELFTPYQYNELALTKGVSPNNPLTNVGEWKKLKEDLAMQGKYLTGSWGVWQDQAETYIDCVENITREKGTKLSILRLGISTPEALNQELNLLEIGGVELQKSTVTVIDFNRVPLIAAKKQKHKNLFQADANVLPFIEKAFNFITSHFLISYLQAGKCDSILLEIYRGLKTDGTFIMAQGVGSGLNNWRSSEDILQSLIKAGFKKERIKTIPTTDPYDHEEIDGKLVPKKGINFIFIAEK</sequence>
<dbReference type="AlphaFoldDB" id="A0A1F7IAL7"/>
<dbReference type="Pfam" id="PF08241">
    <property type="entry name" value="Methyltransf_11"/>
    <property type="match status" value="1"/>
</dbReference>
<dbReference type="EMBL" id="MGAF01000033">
    <property type="protein sequence ID" value="OGK40403.1"/>
    <property type="molecule type" value="Genomic_DNA"/>
</dbReference>
<dbReference type="InterPro" id="IPR013216">
    <property type="entry name" value="Methyltransf_11"/>
</dbReference>
<evidence type="ECO:0000313" key="3">
    <source>
        <dbReference type="Proteomes" id="UP000179270"/>
    </source>
</evidence>
<organism evidence="2 3">
    <name type="scientific">Candidatus Roizmanbacteria bacterium RIFCSPLOWO2_01_FULL_35_13</name>
    <dbReference type="NCBI Taxonomy" id="1802055"/>
    <lineage>
        <taxon>Bacteria</taxon>
        <taxon>Candidatus Roizmaniibacteriota</taxon>
    </lineage>
</organism>
<accession>A0A1F7IAL7</accession>
<gene>
    <name evidence="2" type="ORF">A3A74_01715</name>
</gene>
<feature type="domain" description="Methyltransferase type 11" evidence="1">
    <location>
        <begin position="104"/>
        <end position="178"/>
    </location>
</feature>
<proteinExistence type="predicted"/>
<name>A0A1F7IAL7_9BACT</name>
<dbReference type="STRING" id="1802055.A3A74_01715"/>
<comment type="caution">
    <text evidence="2">The sequence shown here is derived from an EMBL/GenBank/DDBJ whole genome shotgun (WGS) entry which is preliminary data.</text>
</comment>
<reference evidence="2 3" key="1">
    <citation type="journal article" date="2016" name="Nat. Commun.">
        <title>Thousands of microbial genomes shed light on interconnected biogeochemical processes in an aquifer system.</title>
        <authorList>
            <person name="Anantharaman K."/>
            <person name="Brown C.T."/>
            <person name="Hug L.A."/>
            <person name="Sharon I."/>
            <person name="Castelle C.J."/>
            <person name="Probst A.J."/>
            <person name="Thomas B.C."/>
            <person name="Singh A."/>
            <person name="Wilkins M.J."/>
            <person name="Karaoz U."/>
            <person name="Brodie E.L."/>
            <person name="Williams K.H."/>
            <person name="Hubbard S.S."/>
            <person name="Banfield J.F."/>
        </authorList>
    </citation>
    <scope>NUCLEOTIDE SEQUENCE [LARGE SCALE GENOMIC DNA]</scope>
</reference>
<dbReference type="InterPro" id="IPR029063">
    <property type="entry name" value="SAM-dependent_MTases_sf"/>
</dbReference>